<evidence type="ECO:0008006" key="14">
    <source>
        <dbReference type="Google" id="ProtNLM"/>
    </source>
</evidence>
<evidence type="ECO:0000313" key="13">
    <source>
        <dbReference type="Proteomes" id="UP000031737"/>
    </source>
</evidence>
<evidence type="ECO:0000256" key="1">
    <source>
        <dbReference type="ARBA" id="ARBA00004481"/>
    </source>
</evidence>
<keyword evidence="4" id="KW-0813">Transport</keyword>
<sequence length="287" mass="31258">MTSSLTESVPQHWVATLRPYLQRADEFDKLQPAIAYFLRTHVAYLAMRQRRKEDHAGTQYLRQLLDALESDKQRLGPGVSDADGRTLLTKAALTLFTRADDAERSGAPADMGLVRLFFTASILLDATAQFAENGELDPIAAKRRDYARYIAVRMKKALENDIPYESPNAAGMSEGRDDAATDDASDDREAQQQPPLFPTAAQRPVMGFGDQPPPPPPYEPCSPLPQPVPAVPMVAPGSSVGTGGPSMDAIISAQKCAKQAVSALQFYDHVTARKQLISALKFIDGNC</sequence>
<keyword evidence="6" id="KW-0967">Endosome</keyword>
<dbReference type="InterPro" id="IPR041212">
    <property type="entry name" value="Vta1_C"/>
</dbReference>
<evidence type="ECO:0000256" key="2">
    <source>
        <dbReference type="ARBA" id="ARBA00004496"/>
    </source>
</evidence>
<dbReference type="Pfam" id="PF18097">
    <property type="entry name" value="Vta1_C"/>
    <property type="match status" value="1"/>
</dbReference>
<evidence type="ECO:0000256" key="8">
    <source>
        <dbReference type="ARBA" id="ARBA00023136"/>
    </source>
</evidence>
<dbReference type="OrthoDB" id="391137at2759"/>
<evidence type="ECO:0000259" key="10">
    <source>
        <dbReference type="Pfam" id="PF04652"/>
    </source>
</evidence>
<evidence type="ECO:0000256" key="6">
    <source>
        <dbReference type="ARBA" id="ARBA00022753"/>
    </source>
</evidence>
<evidence type="ECO:0000256" key="7">
    <source>
        <dbReference type="ARBA" id="ARBA00022927"/>
    </source>
</evidence>
<feature type="domain" description="Vta1/callose synthase N-terminal" evidence="10">
    <location>
        <begin position="17"/>
        <end position="159"/>
    </location>
</feature>
<dbReference type="VEuPathDB" id="TriTrypDB:TRSC58_01451"/>
<dbReference type="InterPro" id="IPR039431">
    <property type="entry name" value="Vta1/CALS_N"/>
</dbReference>
<reference evidence="12 13" key="1">
    <citation type="submission" date="2013-07" db="EMBL/GenBank/DDBJ databases">
        <authorList>
            <person name="Stoco P.H."/>
            <person name="Wagner G."/>
            <person name="Gerber A."/>
            <person name="Zaha A."/>
            <person name="Thompson C."/>
            <person name="Bartholomeu D.C."/>
            <person name="Luckemeyer D.D."/>
            <person name="Bahia D."/>
            <person name="Loreto E."/>
            <person name="Prestes E.B."/>
            <person name="Lima F.M."/>
            <person name="Rodrigues-Luiz G."/>
            <person name="Vallejo G.A."/>
            <person name="Filho J.F."/>
            <person name="Monteiro K.M."/>
            <person name="Tyler K.M."/>
            <person name="de Almeida L.G."/>
            <person name="Ortiz M.F."/>
            <person name="Siervo M.A."/>
            <person name="de Moraes M.H."/>
            <person name="Cunha O.L."/>
            <person name="Mendonca-Neto R."/>
            <person name="Silva R."/>
            <person name="Teixeira S.M."/>
            <person name="Murta S.M."/>
            <person name="Sincero T.C."/>
            <person name="Mendes T.A."/>
            <person name="Urmenyi T.P."/>
            <person name="Silva V.G."/>
            <person name="da Rocha W.D."/>
            <person name="Andersson B."/>
            <person name="Romanha A.J."/>
            <person name="Steindel M."/>
            <person name="de Vasconcelos A.T."/>
            <person name="Grisard E.C."/>
        </authorList>
    </citation>
    <scope>NUCLEOTIDE SEQUENCE [LARGE SCALE GENOMIC DNA]</scope>
    <source>
        <strain evidence="12 13">SC58</strain>
    </source>
</reference>
<dbReference type="GO" id="GO:0015031">
    <property type="term" value="P:protein transport"/>
    <property type="evidence" value="ECO:0007669"/>
    <property type="project" value="UniProtKB-KW"/>
</dbReference>
<protein>
    <recommendedName>
        <fullName evidence="14">Vta1/callose synthase N-terminal domain-containing protein</fullName>
    </recommendedName>
</protein>
<dbReference type="GO" id="GO:0005771">
    <property type="term" value="C:multivesicular body"/>
    <property type="evidence" value="ECO:0007669"/>
    <property type="project" value="TreeGrafter"/>
</dbReference>
<dbReference type="Gene3D" id="1.25.40.270">
    <property type="entry name" value="Vacuolar protein sorting-associated protein vta1"/>
    <property type="match status" value="1"/>
</dbReference>
<evidence type="ECO:0000256" key="3">
    <source>
        <dbReference type="ARBA" id="ARBA00007895"/>
    </source>
</evidence>
<dbReference type="PANTHER" id="PTHR46009:SF1">
    <property type="entry name" value="VACUOLAR PROTEIN SORTING-ASSOCIATED PROTEIN VTA1 HOMOLOG"/>
    <property type="match status" value="1"/>
</dbReference>
<dbReference type="Proteomes" id="UP000031737">
    <property type="component" value="Unassembled WGS sequence"/>
</dbReference>
<accession>A0A061J7F6</accession>
<dbReference type="Gene3D" id="1.20.5.420">
    <property type="entry name" value="Immunoglobulin FC, subunit C"/>
    <property type="match status" value="1"/>
</dbReference>
<name>A0A061J7F6_TRYRA</name>
<evidence type="ECO:0000256" key="5">
    <source>
        <dbReference type="ARBA" id="ARBA00022490"/>
    </source>
</evidence>
<dbReference type="Pfam" id="PF04652">
    <property type="entry name" value="Vta1"/>
    <property type="match status" value="1"/>
</dbReference>
<dbReference type="AlphaFoldDB" id="A0A061J7F6"/>
<dbReference type="GO" id="GO:0010008">
    <property type="term" value="C:endosome membrane"/>
    <property type="evidence" value="ECO:0007669"/>
    <property type="project" value="UniProtKB-SubCell"/>
</dbReference>
<keyword evidence="5" id="KW-0963">Cytoplasm</keyword>
<evidence type="ECO:0000256" key="9">
    <source>
        <dbReference type="SAM" id="MobiDB-lite"/>
    </source>
</evidence>
<comment type="similarity">
    <text evidence="3">Belongs to the VTA1 family.</text>
</comment>
<comment type="caution">
    <text evidence="12">The sequence shown here is derived from an EMBL/GenBank/DDBJ whole genome shotgun (WGS) entry which is preliminary data.</text>
</comment>
<feature type="domain" description="Vta1 C-terminal" evidence="11">
    <location>
        <begin position="248"/>
        <end position="281"/>
    </location>
</feature>
<gene>
    <name evidence="12" type="ORF">TRSC58_01451</name>
</gene>
<evidence type="ECO:0000259" key="11">
    <source>
        <dbReference type="Pfam" id="PF18097"/>
    </source>
</evidence>
<organism evidence="12 13">
    <name type="scientific">Trypanosoma rangeli SC58</name>
    <dbReference type="NCBI Taxonomy" id="429131"/>
    <lineage>
        <taxon>Eukaryota</taxon>
        <taxon>Discoba</taxon>
        <taxon>Euglenozoa</taxon>
        <taxon>Kinetoplastea</taxon>
        <taxon>Metakinetoplastina</taxon>
        <taxon>Trypanosomatida</taxon>
        <taxon>Trypanosomatidae</taxon>
        <taxon>Trypanosoma</taxon>
        <taxon>Herpetosoma</taxon>
    </lineage>
</organism>
<evidence type="ECO:0000256" key="4">
    <source>
        <dbReference type="ARBA" id="ARBA00022448"/>
    </source>
</evidence>
<feature type="region of interest" description="Disordered" evidence="9">
    <location>
        <begin position="163"/>
        <end position="219"/>
    </location>
</feature>
<proteinExistence type="inferred from homology"/>
<dbReference type="PANTHER" id="PTHR46009">
    <property type="entry name" value="VACUOLAR PROTEIN SORTING-ASSOCIATED PROTEIN VTA1 HOMOLOG"/>
    <property type="match status" value="1"/>
</dbReference>
<keyword evidence="7" id="KW-0653">Protein transport</keyword>
<comment type="subcellular location">
    <subcellularLocation>
        <location evidence="2">Cytoplasm</location>
    </subcellularLocation>
    <subcellularLocation>
        <location evidence="1">Endosome membrane</location>
        <topology evidence="1">Peripheral membrane protein</topology>
    </subcellularLocation>
</comment>
<dbReference type="InterPro" id="IPR023175">
    <property type="entry name" value="Vta1/CALS_N_sf"/>
</dbReference>
<dbReference type="GO" id="GO:0032511">
    <property type="term" value="P:late endosome to vacuole transport via multivesicular body sorting pathway"/>
    <property type="evidence" value="ECO:0007669"/>
    <property type="project" value="InterPro"/>
</dbReference>
<evidence type="ECO:0000313" key="12">
    <source>
        <dbReference type="EMBL" id="ESL10809.1"/>
    </source>
</evidence>
<dbReference type="InterPro" id="IPR044538">
    <property type="entry name" value="Vta1-like"/>
</dbReference>
<keyword evidence="13" id="KW-1185">Reference proteome</keyword>
<keyword evidence="8" id="KW-0472">Membrane</keyword>
<dbReference type="EMBL" id="AUPL01001451">
    <property type="protein sequence ID" value="ESL10809.1"/>
    <property type="molecule type" value="Genomic_DNA"/>
</dbReference>